<keyword evidence="2" id="KW-1003">Cell membrane</keyword>
<keyword evidence="10" id="KW-1185">Reference proteome</keyword>
<feature type="region of interest" description="Disordered" evidence="7">
    <location>
        <begin position="36"/>
        <end position="103"/>
    </location>
</feature>
<dbReference type="Gene3D" id="1.20.144.10">
    <property type="entry name" value="Phosphatidic acid phosphatase type 2/haloperoxidase"/>
    <property type="match status" value="1"/>
</dbReference>
<proteinExistence type="predicted"/>
<evidence type="ECO:0000313" key="10">
    <source>
        <dbReference type="Proteomes" id="UP000001409"/>
    </source>
</evidence>
<dbReference type="CDD" id="cd01610">
    <property type="entry name" value="PAP2_like"/>
    <property type="match status" value="1"/>
</dbReference>
<evidence type="ECO:0000256" key="6">
    <source>
        <dbReference type="ARBA" id="ARBA00023136"/>
    </source>
</evidence>
<evidence type="ECO:0000256" key="7">
    <source>
        <dbReference type="SAM" id="MobiDB-lite"/>
    </source>
</evidence>
<dbReference type="SMART" id="SM00014">
    <property type="entry name" value="acidPPc"/>
    <property type="match status" value="1"/>
</dbReference>
<dbReference type="EMBL" id="BA000035">
    <property type="protein sequence ID" value="BAC19523.1"/>
    <property type="molecule type" value="Genomic_DNA"/>
</dbReference>
<evidence type="ECO:0000256" key="3">
    <source>
        <dbReference type="ARBA" id="ARBA00022692"/>
    </source>
</evidence>
<dbReference type="InterPro" id="IPR036938">
    <property type="entry name" value="PAP2/HPO_sf"/>
</dbReference>
<evidence type="ECO:0000256" key="4">
    <source>
        <dbReference type="ARBA" id="ARBA00022801"/>
    </source>
</evidence>
<dbReference type="STRING" id="196164.gene:10743161"/>
<dbReference type="HOGENOM" id="CLU_905245_0_0_11"/>
<organism evidence="9 10">
    <name type="scientific">Corynebacterium efficiens (strain DSM 44549 / YS-314 / AJ 12310 / JCM 11189 / NBRC 100395)</name>
    <dbReference type="NCBI Taxonomy" id="196164"/>
    <lineage>
        <taxon>Bacteria</taxon>
        <taxon>Bacillati</taxon>
        <taxon>Actinomycetota</taxon>
        <taxon>Actinomycetes</taxon>
        <taxon>Mycobacteriales</taxon>
        <taxon>Corynebacteriaceae</taxon>
        <taxon>Corynebacterium</taxon>
    </lineage>
</organism>
<dbReference type="PANTHER" id="PTHR14969:SF62">
    <property type="entry name" value="DECAPRENYLPHOSPHORYL-5-PHOSPHORIBOSE PHOSPHATASE RV3807C-RELATED"/>
    <property type="match status" value="1"/>
</dbReference>
<sequence>MPSCCPAPPSCPAPPARRVYPPRTSVAAWPLSRRLCGWPRGSSTPCPGRTRPTTRCPRPTSRRSRPAGSASRVSTAPPSPPPTAAGWSTASATANRPRSWAGRPCACRSRWQSVSTNCAPATATHIPGWSAANHGARCSMSSREVEILLGIQKALLPVPGVVKTATSLSLLGEHAAGWLTLGAAGVVVDKRRRRSWGGLFVAALTSHAASVIIKRIVRRKRPHDALIQIGVGTPSKLSFPSSHATSTTATMVYLARITRSPLPLLGIPVMALSRMVLGVHYPTDVLAGTILGAATAEAVHKIERATA</sequence>
<keyword evidence="3" id="KW-0812">Transmembrane</keyword>
<comment type="subcellular location">
    <subcellularLocation>
        <location evidence="1">Cell membrane</location>
        <topology evidence="1">Multi-pass membrane protein</topology>
    </subcellularLocation>
</comment>
<keyword evidence="6" id="KW-0472">Membrane</keyword>
<evidence type="ECO:0000259" key="8">
    <source>
        <dbReference type="SMART" id="SM00014"/>
    </source>
</evidence>
<dbReference type="PANTHER" id="PTHR14969">
    <property type="entry name" value="SPHINGOSINE-1-PHOSPHATE PHOSPHOHYDROLASE"/>
    <property type="match status" value="1"/>
</dbReference>
<dbReference type="GO" id="GO:0016787">
    <property type="term" value="F:hydrolase activity"/>
    <property type="evidence" value="ECO:0007669"/>
    <property type="project" value="UniProtKB-KW"/>
</dbReference>
<protein>
    <recommendedName>
        <fullName evidence="8">Phosphatidic acid phosphatase type 2/haloperoxidase domain-containing protein</fullName>
    </recommendedName>
</protein>
<feature type="compositionally biased region" description="Low complexity" evidence="7">
    <location>
        <begin position="66"/>
        <end position="76"/>
    </location>
</feature>
<evidence type="ECO:0000313" key="9">
    <source>
        <dbReference type="EMBL" id="BAC19523.1"/>
    </source>
</evidence>
<dbReference type="eggNOG" id="COG0671">
    <property type="taxonomic scope" value="Bacteria"/>
</dbReference>
<evidence type="ECO:0000256" key="2">
    <source>
        <dbReference type="ARBA" id="ARBA00022475"/>
    </source>
</evidence>
<feature type="domain" description="Phosphatidic acid phosphatase type 2/haloperoxidase" evidence="8">
    <location>
        <begin position="197"/>
        <end position="300"/>
    </location>
</feature>
<feature type="compositionally biased region" description="Low complexity" evidence="7">
    <location>
        <begin position="84"/>
        <end position="94"/>
    </location>
</feature>
<dbReference type="Proteomes" id="UP000001409">
    <property type="component" value="Chromosome"/>
</dbReference>
<dbReference type="KEGG" id="cef:CE2713"/>
<dbReference type="AlphaFoldDB" id="Q8FLZ6"/>
<dbReference type="Pfam" id="PF01569">
    <property type="entry name" value="PAP2"/>
    <property type="match status" value="1"/>
</dbReference>
<name>Q8FLZ6_COREF</name>
<keyword evidence="4" id="KW-0378">Hydrolase</keyword>
<evidence type="ECO:0000256" key="5">
    <source>
        <dbReference type="ARBA" id="ARBA00022989"/>
    </source>
</evidence>
<dbReference type="InterPro" id="IPR000326">
    <property type="entry name" value="PAP2/HPO"/>
</dbReference>
<reference evidence="9 10" key="1">
    <citation type="journal article" date="2003" name="Genome Res.">
        <title>Comparative complete genome sequence analysis of the amino acid replacements responsible for the thermostability of Corynebacterium efficiens.</title>
        <authorList>
            <person name="Nishio Y."/>
            <person name="Nakamura Y."/>
            <person name="Kawarabayasi Y."/>
            <person name="Usuda Y."/>
            <person name="Kimura E."/>
            <person name="Sugimoto S."/>
            <person name="Matsui K."/>
            <person name="Yamagishi A."/>
            <person name="Kikuchi H."/>
            <person name="Ikeo K."/>
            <person name="Gojobori T."/>
        </authorList>
    </citation>
    <scope>NUCLEOTIDE SEQUENCE [LARGE SCALE GENOMIC DNA]</scope>
    <source>
        <strain evidence="10">DSM 44549 / YS-314 / AJ 12310 / JCM 11189 / NBRC 100395</strain>
    </source>
</reference>
<evidence type="ECO:0000256" key="1">
    <source>
        <dbReference type="ARBA" id="ARBA00004651"/>
    </source>
</evidence>
<dbReference type="GO" id="GO:0005886">
    <property type="term" value="C:plasma membrane"/>
    <property type="evidence" value="ECO:0007669"/>
    <property type="project" value="UniProtKB-SubCell"/>
</dbReference>
<feature type="compositionally biased region" description="Low complexity" evidence="7">
    <location>
        <begin position="42"/>
        <end position="59"/>
    </location>
</feature>
<keyword evidence="5" id="KW-1133">Transmembrane helix</keyword>
<accession>Q8FLZ6</accession>
<dbReference type="SUPFAM" id="SSF48317">
    <property type="entry name" value="Acid phosphatase/Vanadium-dependent haloperoxidase"/>
    <property type="match status" value="1"/>
</dbReference>